<dbReference type="InterPro" id="IPR003594">
    <property type="entry name" value="HATPase_dom"/>
</dbReference>
<dbReference type="EMBL" id="CP042266">
    <property type="protein sequence ID" value="QDY78094.1"/>
    <property type="molecule type" value="Genomic_DNA"/>
</dbReference>
<feature type="domain" description="Histidine kinase/HSP90-like ATPase" evidence="2">
    <location>
        <begin position="12"/>
        <end position="119"/>
    </location>
</feature>
<name>A0A5B8JCF1_9ACTN</name>
<keyword evidence="3" id="KW-0547">Nucleotide-binding</keyword>
<evidence type="ECO:0000259" key="2">
    <source>
        <dbReference type="Pfam" id="PF13581"/>
    </source>
</evidence>
<dbReference type="PANTHER" id="PTHR35526">
    <property type="entry name" value="ANTI-SIGMA-F FACTOR RSBW-RELATED"/>
    <property type="match status" value="1"/>
</dbReference>
<keyword evidence="3" id="KW-0067">ATP-binding</keyword>
<protein>
    <submittedName>
        <fullName evidence="3">ATP-binding protein</fullName>
    </submittedName>
</protein>
<dbReference type="PANTHER" id="PTHR35526:SF3">
    <property type="entry name" value="ANTI-SIGMA-F FACTOR RSBW"/>
    <property type="match status" value="1"/>
</dbReference>
<sequence>MPTYRRPFAGLPQEVSRARHWTRTILGPHPCADDALLVVTELGTNAIAHSGGGRGGFHLAVTYTETAATITVTDSGGTSNRPRITHPDDDALGGRGLALVSAYATEIRISGDHRGHAITAELRAKPAGAETC</sequence>
<dbReference type="OrthoDB" id="3871793at2"/>
<dbReference type="KEGG" id="sqz:FQU76_18125"/>
<proteinExistence type="predicted"/>
<keyword evidence="1" id="KW-0418">Kinase</keyword>
<keyword evidence="1" id="KW-0723">Serine/threonine-protein kinase</keyword>
<dbReference type="InterPro" id="IPR050267">
    <property type="entry name" value="Anti-sigma-factor_SerPK"/>
</dbReference>
<dbReference type="Pfam" id="PF13581">
    <property type="entry name" value="HATPase_c_2"/>
    <property type="match status" value="1"/>
</dbReference>
<reference evidence="3 4" key="1">
    <citation type="submission" date="2019-07" db="EMBL/GenBank/DDBJ databases">
        <authorList>
            <person name="Zhu P."/>
        </authorList>
    </citation>
    <scope>NUCLEOTIDE SEQUENCE [LARGE SCALE GENOMIC DNA]</scope>
    <source>
        <strain evidence="3 4">SSL-25</strain>
    </source>
</reference>
<evidence type="ECO:0000256" key="1">
    <source>
        <dbReference type="ARBA" id="ARBA00022527"/>
    </source>
</evidence>
<keyword evidence="1" id="KW-0808">Transferase</keyword>
<accession>A0A5B8JCF1</accession>
<dbReference type="CDD" id="cd16936">
    <property type="entry name" value="HATPase_RsbW-like"/>
    <property type="match status" value="1"/>
</dbReference>
<evidence type="ECO:0000313" key="3">
    <source>
        <dbReference type="EMBL" id="QDY78094.1"/>
    </source>
</evidence>
<dbReference type="SUPFAM" id="SSF55874">
    <property type="entry name" value="ATPase domain of HSP90 chaperone/DNA topoisomerase II/histidine kinase"/>
    <property type="match status" value="1"/>
</dbReference>
<gene>
    <name evidence="3" type="ORF">FQU76_18125</name>
</gene>
<evidence type="ECO:0000313" key="4">
    <source>
        <dbReference type="Proteomes" id="UP000320580"/>
    </source>
</evidence>
<dbReference type="InterPro" id="IPR036890">
    <property type="entry name" value="HATPase_C_sf"/>
</dbReference>
<organism evidence="3 4">
    <name type="scientific">Streptomyces qinzhouensis</name>
    <dbReference type="NCBI Taxonomy" id="2599401"/>
    <lineage>
        <taxon>Bacteria</taxon>
        <taxon>Bacillati</taxon>
        <taxon>Actinomycetota</taxon>
        <taxon>Actinomycetes</taxon>
        <taxon>Kitasatosporales</taxon>
        <taxon>Streptomycetaceae</taxon>
        <taxon>Streptomyces</taxon>
    </lineage>
</organism>
<dbReference type="GO" id="GO:0004674">
    <property type="term" value="F:protein serine/threonine kinase activity"/>
    <property type="evidence" value="ECO:0007669"/>
    <property type="project" value="UniProtKB-KW"/>
</dbReference>
<dbReference type="Gene3D" id="3.30.565.10">
    <property type="entry name" value="Histidine kinase-like ATPase, C-terminal domain"/>
    <property type="match status" value="1"/>
</dbReference>
<dbReference type="Proteomes" id="UP000320580">
    <property type="component" value="Chromosome"/>
</dbReference>
<dbReference type="RefSeq" id="WP_146481416.1">
    <property type="nucleotide sequence ID" value="NZ_CP042266.1"/>
</dbReference>
<keyword evidence="4" id="KW-1185">Reference proteome</keyword>
<dbReference type="GO" id="GO:0005524">
    <property type="term" value="F:ATP binding"/>
    <property type="evidence" value="ECO:0007669"/>
    <property type="project" value="UniProtKB-KW"/>
</dbReference>
<dbReference type="AlphaFoldDB" id="A0A5B8JCF1"/>